<keyword evidence="2" id="KW-1185">Reference proteome</keyword>
<dbReference type="STRING" id="1476583.DEIPH_ctg139orf0208"/>
<protein>
    <submittedName>
        <fullName evidence="1">Uncharacterized protein</fullName>
    </submittedName>
</protein>
<accession>A0A016QL14</accession>
<proteinExistence type="predicted"/>
<organism evidence="1 2">
    <name type="scientific">Deinococcus phoenicis</name>
    <dbReference type="NCBI Taxonomy" id="1476583"/>
    <lineage>
        <taxon>Bacteria</taxon>
        <taxon>Thermotogati</taxon>
        <taxon>Deinococcota</taxon>
        <taxon>Deinococci</taxon>
        <taxon>Deinococcales</taxon>
        <taxon>Deinococcaceae</taxon>
        <taxon>Deinococcus</taxon>
    </lineage>
</organism>
<name>A0A016QL14_9DEIO</name>
<dbReference type="Proteomes" id="UP000020492">
    <property type="component" value="Unassembled WGS sequence"/>
</dbReference>
<dbReference type="EMBL" id="JHAC01000093">
    <property type="protein sequence ID" value="EYB66469.1"/>
    <property type="molecule type" value="Genomic_DNA"/>
</dbReference>
<evidence type="ECO:0000313" key="1">
    <source>
        <dbReference type="EMBL" id="EYB66469.1"/>
    </source>
</evidence>
<dbReference type="PATRIC" id="fig|1476583.3.peg.3712"/>
<evidence type="ECO:0000313" key="2">
    <source>
        <dbReference type="Proteomes" id="UP000020492"/>
    </source>
</evidence>
<reference evidence="1 2" key="1">
    <citation type="submission" date="2014-03" db="EMBL/GenBank/DDBJ databases">
        <title>Draft genome sequence of Deinococcus phoenicis 1P10ME.</title>
        <authorList>
            <person name="Stepanov V.G."/>
            <person name="Vaishampayan P."/>
            <person name="Venkateswaran K."/>
            <person name="Fox G.E."/>
        </authorList>
    </citation>
    <scope>NUCLEOTIDE SEQUENCE [LARGE SCALE GENOMIC DNA]</scope>
    <source>
        <strain evidence="1 2">1P10ME</strain>
    </source>
</reference>
<gene>
    <name evidence="1" type="ORF">DEIPH_ctg139orf0208</name>
</gene>
<comment type="caution">
    <text evidence="1">The sequence shown here is derived from an EMBL/GenBank/DDBJ whole genome shotgun (WGS) entry which is preliminary data.</text>
</comment>
<sequence>MNFIATETLAFEHHRDLLRDAEQQRRVQLARQANVQLPRQAKAVSLSTSNTPCPTC</sequence>
<dbReference type="RefSeq" id="WP_161636101.1">
    <property type="nucleotide sequence ID" value="NZ_JHAC01000093.1"/>
</dbReference>
<dbReference type="AlphaFoldDB" id="A0A016QL14"/>